<protein>
    <recommendedName>
        <fullName evidence="1">PilZ domain-containing protein</fullName>
    </recommendedName>
</protein>
<proteinExistence type="predicted"/>
<dbReference type="EMBL" id="BARS01016593">
    <property type="protein sequence ID" value="GAF88592.1"/>
    <property type="molecule type" value="Genomic_DNA"/>
</dbReference>
<evidence type="ECO:0000259" key="1">
    <source>
        <dbReference type="Pfam" id="PF07238"/>
    </source>
</evidence>
<sequence length="252" mass="27540">MTNEELARLFEHAFGTWQSSSPDPEGRRETPRVLTGEAKPIFVVSYAYKGREVELNRRAPIVDISADGLGVTLAEPLPVGAVVCFAFEGQGGDRNYGVALVAWSVKHQDGCRIGLTFVENARCLEVDPPADEVEAHPASAQGQRGGFNGLRQAAAVAYRVLTQRRSACEKLEMTVYDKKASFIVEAKLFRYSAALFVEGRKIARRSGMLRDRLRSIFSDVATPTIIHLEGGGFSAWATLRPHAVTDCNLGLS</sequence>
<comment type="caution">
    <text evidence="2">The sequence shown here is derived from an EMBL/GenBank/DDBJ whole genome shotgun (WGS) entry which is preliminary data.</text>
</comment>
<dbReference type="GO" id="GO:0035438">
    <property type="term" value="F:cyclic-di-GMP binding"/>
    <property type="evidence" value="ECO:0007669"/>
    <property type="project" value="InterPro"/>
</dbReference>
<name>X0TKD7_9ZZZZ</name>
<dbReference type="InterPro" id="IPR009875">
    <property type="entry name" value="PilZ_domain"/>
</dbReference>
<organism evidence="2">
    <name type="scientific">marine sediment metagenome</name>
    <dbReference type="NCBI Taxonomy" id="412755"/>
    <lineage>
        <taxon>unclassified sequences</taxon>
        <taxon>metagenomes</taxon>
        <taxon>ecological metagenomes</taxon>
    </lineage>
</organism>
<evidence type="ECO:0000313" key="2">
    <source>
        <dbReference type="EMBL" id="GAF88592.1"/>
    </source>
</evidence>
<feature type="non-terminal residue" evidence="2">
    <location>
        <position position="252"/>
    </location>
</feature>
<reference evidence="2" key="1">
    <citation type="journal article" date="2014" name="Front. Microbiol.">
        <title>High frequency of phylogenetically diverse reductive dehalogenase-homologous genes in deep subseafloor sedimentary metagenomes.</title>
        <authorList>
            <person name="Kawai M."/>
            <person name="Futagami T."/>
            <person name="Toyoda A."/>
            <person name="Takaki Y."/>
            <person name="Nishi S."/>
            <person name="Hori S."/>
            <person name="Arai W."/>
            <person name="Tsubouchi T."/>
            <person name="Morono Y."/>
            <person name="Uchiyama I."/>
            <person name="Ito T."/>
            <person name="Fujiyama A."/>
            <person name="Inagaki F."/>
            <person name="Takami H."/>
        </authorList>
    </citation>
    <scope>NUCLEOTIDE SEQUENCE</scope>
    <source>
        <strain evidence="2">Expedition CK06-06</strain>
    </source>
</reference>
<dbReference type="AlphaFoldDB" id="X0TKD7"/>
<accession>X0TKD7</accession>
<feature type="domain" description="PilZ" evidence="1">
    <location>
        <begin position="27"/>
        <end position="119"/>
    </location>
</feature>
<dbReference type="Pfam" id="PF07238">
    <property type="entry name" value="PilZ"/>
    <property type="match status" value="1"/>
</dbReference>
<gene>
    <name evidence="2" type="ORF">S01H1_27273</name>
</gene>